<dbReference type="InterPro" id="IPR002692">
    <property type="entry name" value="S45"/>
</dbReference>
<keyword evidence="6" id="KW-0812">Transmembrane</keyword>
<proteinExistence type="inferred from homology"/>
<keyword evidence="5" id="KW-0106">Calcium</keyword>
<evidence type="ECO:0000313" key="8">
    <source>
        <dbReference type="Proteomes" id="UP000192761"/>
    </source>
</evidence>
<dbReference type="Gene3D" id="2.30.120.10">
    <property type="match status" value="1"/>
</dbReference>
<dbReference type="Gene3D" id="1.10.1400.10">
    <property type="match status" value="1"/>
</dbReference>
<dbReference type="InterPro" id="IPR043147">
    <property type="entry name" value="Penicillin_amidase_A-knob"/>
</dbReference>
<dbReference type="AlphaFoldDB" id="A0A1W1XQC8"/>
<dbReference type="RefSeq" id="WP_084090904.1">
    <property type="nucleotide sequence ID" value="NZ_FWXD01000012.1"/>
</dbReference>
<keyword evidence="6" id="KW-0472">Membrane</keyword>
<dbReference type="CDD" id="cd03747">
    <property type="entry name" value="Ntn_PGA_like"/>
    <property type="match status" value="1"/>
</dbReference>
<keyword evidence="6" id="KW-1133">Transmembrane helix</keyword>
<feature type="binding site" evidence="5">
    <location>
        <position position="199"/>
    </location>
    <ligand>
        <name>Ca(2+)</name>
        <dbReference type="ChEBI" id="CHEBI:29108"/>
    </ligand>
</feature>
<name>A0A1W1XQC8_9NEIS</name>
<comment type="cofactor">
    <cofactor evidence="5">
        <name>Ca(2+)</name>
        <dbReference type="ChEBI" id="CHEBI:29108"/>
    </cofactor>
    <text evidence="5">Binds 1 Ca(2+) ion per dimer.</text>
</comment>
<accession>A0A1W1XQC8</accession>
<dbReference type="EMBL" id="FWXD01000012">
    <property type="protein sequence ID" value="SMC25718.1"/>
    <property type="molecule type" value="Genomic_DNA"/>
</dbReference>
<dbReference type="Pfam" id="PF01804">
    <property type="entry name" value="Penicil_amidase"/>
    <property type="match status" value="1"/>
</dbReference>
<evidence type="ECO:0000256" key="4">
    <source>
        <dbReference type="PIRSR" id="PIRSR001227-1"/>
    </source>
</evidence>
<keyword evidence="2" id="KW-0378">Hydrolase</keyword>
<dbReference type="PANTHER" id="PTHR34218:SF4">
    <property type="entry name" value="ACYL-HOMOSERINE LACTONE ACYLASE QUIP"/>
    <property type="match status" value="1"/>
</dbReference>
<feature type="active site" description="Nucleophile" evidence="4">
    <location>
        <position position="268"/>
    </location>
</feature>
<dbReference type="GO" id="GO:0017000">
    <property type="term" value="P:antibiotic biosynthetic process"/>
    <property type="evidence" value="ECO:0007669"/>
    <property type="project" value="InterPro"/>
</dbReference>
<feature type="transmembrane region" description="Helical" evidence="6">
    <location>
        <begin position="12"/>
        <end position="38"/>
    </location>
</feature>
<evidence type="ECO:0000256" key="2">
    <source>
        <dbReference type="ARBA" id="ARBA00022801"/>
    </source>
</evidence>
<keyword evidence="3" id="KW-0865">Zymogen</keyword>
<organism evidence="7 8">
    <name type="scientific">Andreprevotia lacus DSM 23236</name>
    <dbReference type="NCBI Taxonomy" id="1121001"/>
    <lineage>
        <taxon>Bacteria</taxon>
        <taxon>Pseudomonadati</taxon>
        <taxon>Pseudomonadota</taxon>
        <taxon>Betaproteobacteria</taxon>
        <taxon>Neisseriales</taxon>
        <taxon>Chitinibacteraceae</taxon>
        <taxon>Andreprevotia</taxon>
    </lineage>
</organism>
<dbReference type="SUPFAM" id="SSF56235">
    <property type="entry name" value="N-terminal nucleophile aminohydrolases (Ntn hydrolases)"/>
    <property type="match status" value="1"/>
</dbReference>
<dbReference type="Gene3D" id="1.10.439.10">
    <property type="entry name" value="Penicillin Amidohydrolase, domain 1"/>
    <property type="match status" value="1"/>
</dbReference>
<feature type="binding site" evidence="5">
    <location>
        <position position="344"/>
    </location>
    <ligand>
        <name>Ca(2+)</name>
        <dbReference type="ChEBI" id="CHEBI:29108"/>
    </ligand>
</feature>
<dbReference type="STRING" id="1121001.SAMN02745857_02251"/>
<sequence>MKQSLARPRPLWWRILIGLLVLVLLVLAVAVIGGTVFLRGSQPVLDGSVASQGLQADVKIQRDAEGVPTVSGASREDVAYATGFLHAQERFFQMDLLRRSATGEISELLGPTAIAYDEGRRLHRFAARAEAAVAALPQADRKVLDRYVAGVNAGLDQLSNRPFEYALLGVAPRRWRAEDSLLVIWSMYFELQESQLHREFVRGWLRDQSTTAQQLDFLLPKSSEWDAPLDAPAIAEAAAPLPETAPGWFGRVATKQVAAVAMLSTVGSNNWALAGKRTAHGAAIIGTDMHLGLRLPHIWYRAVLAYPEAGKPVRMAGVTLPGVPSIVAGTNGHVAWGFTNSYGDYLDLVELEWDPKNPERYKVPNGWEAMTYHTEQIVVKGAQPDVLKVADSRFGPVWSVGGKRYAVRWVAHDKGAVNLGLLAMAQAQDVPAAVAAAQRLGIPAQNVVVGDSAGHIGWTIAGPLPGRHVPAGFPYRADAVDAGWQALAAPGQYPSVIDPASGQLWTANSRQLAGAEYSKIGDGGADLGARTRQLRDDLTGLGTTDEARAYLVMLDDRAVFMAPWRDRALRALDDKALAGHPQRAEFKRLLQTGWTGRADVGSVGYRLSKGYLNELYSRLFGALDEQLQKDDSQASFAVATSRWPTVIARLLEQRPQAWLPMGFNDWQAVELAAIDSTITKLTANGAPLSAATWGQRNTAHIGHPFIGAMPWLARWLAAPADQLAGDENMPRVAAPEFGQSERMVMSPSREAQAIFNMPGGQSGHPLSDYFLAGHATWVDGKAAPLLPGPQTHVLTLTAVRQ</sequence>
<dbReference type="OrthoDB" id="9760084at2"/>
<dbReference type="GO" id="GO:0016811">
    <property type="term" value="F:hydrolase activity, acting on carbon-nitrogen (but not peptide) bonds, in linear amides"/>
    <property type="evidence" value="ECO:0007669"/>
    <property type="project" value="InterPro"/>
</dbReference>
<dbReference type="PIRSF" id="PIRSF001227">
    <property type="entry name" value="Pen_acylase"/>
    <property type="match status" value="1"/>
</dbReference>
<dbReference type="PANTHER" id="PTHR34218">
    <property type="entry name" value="PEPTIDASE S45 PENICILLIN AMIDASE"/>
    <property type="match status" value="1"/>
</dbReference>
<dbReference type="InterPro" id="IPR014395">
    <property type="entry name" value="Pen/GL7ACA/AHL_acylase"/>
</dbReference>
<evidence type="ECO:0000256" key="1">
    <source>
        <dbReference type="ARBA" id="ARBA00006586"/>
    </source>
</evidence>
<comment type="similarity">
    <text evidence="1">Belongs to the peptidase S45 family.</text>
</comment>
<protein>
    <submittedName>
        <fullName evidence="7">Penicillin amidase</fullName>
    </submittedName>
</protein>
<evidence type="ECO:0000256" key="5">
    <source>
        <dbReference type="PIRSR" id="PIRSR001227-2"/>
    </source>
</evidence>
<evidence type="ECO:0000256" key="3">
    <source>
        <dbReference type="ARBA" id="ARBA00023145"/>
    </source>
</evidence>
<keyword evidence="8" id="KW-1185">Reference proteome</keyword>
<dbReference type="GO" id="GO:0046872">
    <property type="term" value="F:metal ion binding"/>
    <property type="evidence" value="ECO:0007669"/>
    <property type="project" value="UniProtKB-KW"/>
</dbReference>
<keyword evidence="5" id="KW-0479">Metal-binding</keyword>
<dbReference type="InterPro" id="IPR023343">
    <property type="entry name" value="Penicillin_amidase_dom1"/>
</dbReference>
<reference evidence="7 8" key="1">
    <citation type="submission" date="2017-04" db="EMBL/GenBank/DDBJ databases">
        <authorList>
            <person name="Afonso C.L."/>
            <person name="Miller P.J."/>
            <person name="Scott M.A."/>
            <person name="Spackman E."/>
            <person name="Goraichik I."/>
            <person name="Dimitrov K.M."/>
            <person name="Suarez D.L."/>
            <person name="Swayne D.E."/>
        </authorList>
    </citation>
    <scope>NUCLEOTIDE SEQUENCE [LARGE SCALE GENOMIC DNA]</scope>
    <source>
        <strain evidence="7 8">DSM 23236</strain>
    </source>
</reference>
<feature type="binding site" evidence="5">
    <location>
        <position position="347"/>
    </location>
    <ligand>
        <name>Ca(2+)</name>
        <dbReference type="ChEBI" id="CHEBI:29108"/>
    </ligand>
</feature>
<dbReference type="InterPro" id="IPR043146">
    <property type="entry name" value="Penicillin_amidase_N_B-knob"/>
</dbReference>
<gene>
    <name evidence="7" type="ORF">SAMN02745857_02251</name>
</gene>
<evidence type="ECO:0000256" key="6">
    <source>
        <dbReference type="SAM" id="Phobius"/>
    </source>
</evidence>
<dbReference type="InterPro" id="IPR029055">
    <property type="entry name" value="Ntn_hydrolases_N"/>
</dbReference>
<evidence type="ECO:0000313" key="7">
    <source>
        <dbReference type="EMBL" id="SMC25718.1"/>
    </source>
</evidence>
<dbReference type="Proteomes" id="UP000192761">
    <property type="component" value="Unassembled WGS sequence"/>
</dbReference>
<dbReference type="Gene3D" id="3.60.20.10">
    <property type="entry name" value="Glutamine Phosphoribosylpyrophosphate, subunit 1, domain 1"/>
    <property type="match status" value="1"/>
</dbReference>